<name>A0A9F5IY18_PYTBI</name>
<reference evidence="3" key="1">
    <citation type="submission" date="2025-08" db="UniProtKB">
        <authorList>
            <consortium name="RefSeq"/>
        </authorList>
    </citation>
    <scope>IDENTIFICATION</scope>
    <source>
        <tissue evidence="3">Liver</tissue>
    </source>
</reference>
<evidence type="ECO:0000313" key="3">
    <source>
        <dbReference type="RefSeq" id="XP_025025753.1"/>
    </source>
</evidence>
<dbReference type="RefSeq" id="XP_025025753.1">
    <property type="nucleotide sequence ID" value="XM_025169985.1"/>
</dbReference>
<sequence>MATLQQRKRRRRKTQSRKLVEDSCDLVNPEKKSADIERLAYRYMQKCSVESSTDSESDANIEVLSVSMFTEGSLDRKSHTQLHFVDPYDGDYEEISGNSDCGLDFADSALVYLSHPITEVQAREDNPPEKQVTLSISPPKIVTSKNESEPLQTSEPEPSWFAGPNSEIATSEDVLQPMLTDCDYKFYEDLNTNKKQRRSALECGEKLRKRLRVI</sequence>
<organism evidence="2 3">
    <name type="scientific">Python bivittatus</name>
    <name type="common">Burmese python</name>
    <name type="synonym">Python molurus bivittatus</name>
    <dbReference type="NCBI Taxonomy" id="176946"/>
    <lineage>
        <taxon>Eukaryota</taxon>
        <taxon>Metazoa</taxon>
        <taxon>Chordata</taxon>
        <taxon>Craniata</taxon>
        <taxon>Vertebrata</taxon>
        <taxon>Euteleostomi</taxon>
        <taxon>Lepidosauria</taxon>
        <taxon>Squamata</taxon>
        <taxon>Bifurcata</taxon>
        <taxon>Unidentata</taxon>
        <taxon>Episquamata</taxon>
        <taxon>Toxicofera</taxon>
        <taxon>Serpentes</taxon>
        <taxon>Henophidia</taxon>
        <taxon>Pythonidae</taxon>
        <taxon>Python</taxon>
    </lineage>
</organism>
<gene>
    <name evidence="3" type="primary">LOC112541268</name>
</gene>
<dbReference type="Proteomes" id="UP000695026">
    <property type="component" value="Unplaced"/>
</dbReference>
<dbReference type="GeneID" id="112541268"/>
<feature type="region of interest" description="Disordered" evidence="1">
    <location>
        <begin position="121"/>
        <end position="164"/>
    </location>
</feature>
<proteinExistence type="predicted"/>
<dbReference type="OMA" id="TCEDEPQ"/>
<evidence type="ECO:0000313" key="2">
    <source>
        <dbReference type="Proteomes" id="UP000695026"/>
    </source>
</evidence>
<accession>A0A9F5IY18</accession>
<protein>
    <submittedName>
        <fullName evidence="3">Uncharacterized protein LOC112541268</fullName>
    </submittedName>
</protein>
<dbReference type="OrthoDB" id="8960401at2759"/>
<feature type="compositionally biased region" description="Polar residues" evidence="1">
    <location>
        <begin position="143"/>
        <end position="156"/>
    </location>
</feature>
<dbReference type="AlphaFoldDB" id="A0A9F5IY18"/>
<dbReference type="KEGG" id="pbi:112541268"/>
<evidence type="ECO:0000256" key="1">
    <source>
        <dbReference type="SAM" id="MobiDB-lite"/>
    </source>
</evidence>
<keyword evidence="2" id="KW-1185">Reference proteome</keyword>